<dbReference type="InterPro" id="IPR058625">
    <property type="entry name" value="MdtA-like_BSH"/>
</dbReference>
<evidence type="ECO:0000259" key="2">
    <source>
        <dbReference type="Pfam" id="PF25917"/>
    </source>
</evidence>
<comment type="similarity">
    <text evidence="1">Belongs to the membrane fusion protein (MFP) (TC 8.A.1) family.</text>
</comment>
<dbReference type="EMBL" id="JAGGDJ010000051">
    <property type="protein sequence ID" value="MBO7748263.1"/>
    <property type="molecule type" value="Genomic_DNA"/>
</dbReference>
<dbReference type="NCBIfam" id="TIGR01730">
    <property type="entry name" value="RND_mfp"/>
    <property type="match status" value="1"/>
</dbReference>
<organism evidence="3 4">
    <name type="scientific">Paenibacillus artemisiicola</name>
    <dbReference type="NCBI Taxonomy" id="1172618"/>
    <lineage>
        <taxon>Bacteria</taxon>
        <taxon>Bacillati</taxon>
        <taxon>Bacillota</taxon>
        <taxon>Bacilli</taxon>
        <taxon>Bacillales</taxon>
        <taxon>Paenibacillaceae</taxon>
        <taxon>Paenibacillus</taxon>
    </lineage>
</organism>
<dbReference type="Gene3D" id="2.40.420.20">
    <property type="match status" value="1"/>
</dbReference>
<evidence type="ECO:0000313" key="4">
    <source>
        <dbReference type="Proteomes" id="UP000670947"/>
    </source>
</evidence>
<accession>A0ABS3WIV9</accession>
<gene>
    <name evidence="3" type="ORF">I8J29_29175</name>
</gene>
<keyword evidence="4" id="KW-1185">Reference proteome</keyword>
<dbReference type="PANTHER" id="PTHR30469">
    <property type="entry name" value="MULTIDRUG RESISTANCE PROTEIN MDTA"/>
    <property type="match status" value="1"/>
</dbReference>
<dbReference type="Gene3D" id="2.40.50.100">
    <property type="match status" value="1"/>
</dbReference>
<evidence type="ECO:0000313" key="3">
    <source>
        <dbReference type="EMBL" id="MBO7748263.1"/>
    </source>
</evidence>
<dbReference type="Proteomes" id="UP000670947">
    <property type="component" value="Unassembled WGS sequence"/>
</dbReference>
<dbReference type="InterPro" id="IPR006143">
    <property type="entry name" value="RND_pump_MFP"/>
</dbReference>
<feature type="domain" description="Multidrug resistance protein MdtA-like barrel-sandwich hybrid" evidence="2">
    <location>
        <begin position="86"/>
        <end position="181"/>
    </location>
</feature>
<name>A0ABS3WIV9_9BACL</name>
<sequence length="348" mass="37921">MSQSQTPNRRRKQLAKQAAVLMFAASLMSGCSLLPTQQTTLQPPLIKPAEEKIDAVDVKKGTIEKYFSGTAVVASSHTVPLYYKESGRLKTLHVSQGDVVKAGQLIAELDRGDLDLRVQLQKLNLERARITLNAAKRDGIEGTDLRLKQIDVEREQLTLDSMLDQLESAKLVAPIAGVIAYADAKSSGDGINGYTPLVTIADPTQTQLVYTAEDPKVISGIEREMPVEVTVDGKKTTGKVLQAPLDAPLTGNKDVDERNTKMLYVGVTDKSAKLELGKSVDIRIGLEKKTGVIVIPRSGLRTYLGRTYVQVADGDRRKEVDVEPGLMTQTDVEIVKGLDEGMKVILNN</sequence>
<protein>
    <submittedName>
        <fullName evidence="3">Efflux RND transporter periplasmic adaptor subunit</fullName>
    </submittedName>
</protein>
<evidence type="ECO:0000256" key="1">
    <source>
        <dbReference type="ARBA" id="ARBA00009477"/>
    </source>
</evidence>
<dbReference type="SUPFAM" id="SSF111369">
    <property type="entry name" value="HlyD-like secretion proteins"/>
    <property type="match status" value="1"/>
</dbReference>
<reference evidence="3 4" key="1">
    <citation type="submission" date="2021-03" db="EMBL/GenBank/DDBJ databases">
        <title>Paenibacillus artemisicola MWE-103 whole genome sequence.</title>
        <authorList>
            <person name="Ham Y.J."/>
        </authorList>
    </citation>
    <scope>NUCLEOTIDE SEQUENCE [LARGE SCALE GENOMIC DNA]</scope>
    <source>
        <strain evidence="3 4">MWE-103</strain>
    </source>
</reference>
<dbReference type="Pfam" id="PF25917">
    <property type="entry name" value="BSH_RND"/>
    <property type="match status" value="1"/>
</dbReference>
<dbReference type="RefSeq" id="WP_208850841.1">
    <property type="nucleotide sequence ID" value="NZ_JAGGDJ010000051.1"/>
</dbReference>
<comment type="caution">
    <text evidence="3">The sequence shown here is derived from an EMBL/GenBank/DDBJ whole genome shotgun (WGS) entry which is preliminary data.</text>
</comment>
<proteinExistence type="inferred from homology"/>